<feature type="transmembrane region" description="Helical" evidence="2">
    <location>
        <begin position="46"/>
        <end position="69"/>
    </location>
</feature>
<gene>
    <name evidence="4" type="ORF">GQ466_29430</name>
</gene>
<dbReference type="OrthoDB" id="5502616at2"/>
<reference evidence="4 5" key="1">
    <citation type="submission" date="2019-12" db="EMBL/GenBank/DDBJ databases">
        <title>Nocardia macrotermitis sp. nov. and Nocardia aurantia sp. nov., isolated from the gut of the fungus growing-termite Macrotermes natalensis.</title>
        <authorList>
            <person name="Christine B."/>
            <person name="Rene B."/>
        </authorList>
    </citation>
    <scope>NUCLEOTIDE SEQUENCE [LARGE SCALE GENOMIC DNA]</scope>
    <source>
        <strain evidence="4 5">DSM 102126</strain>
    </source>
</reference>
<feature type="transmembrane region" description="Helical" evidence="2">
    <location>
        <begin position="6"/>
        <end position="34"/>
    </location>
</feature>
<dbReference type="PANTHER" id="PTHR42208">
    <property type="entry name" value="HEAVY METAL TRANSPORTER-RELATED"/>
    <property type="match status" value="1"/>
</dbReference>
<proteinExistence type="predicted"/>
<evidence type="ECO:0000313" key="5">
    <source>
        <dbReference type="Proteomes" id="UP000431901"/>
    </source>
</evidence>
<evidence type="ECO:0000313" key="4">
    <source>
        <dbReference type="EMBL" id="MXQ68146.1"/>
    </source>
</evidence>
<dbReference type="Gene3D" id="2.60.40.420">
    <property type="entry name" value="Cupredoxins - blue copper proteins"/>
    <property type="match status" value="1"/>
</dbReference>
<sequence>MDATALFVAGAGGGLLAGATSCAAVQLGLLAGALRDARRPAAPVTAFLGAKLAGHTALGALLGTVGAGVQPGPHWRGAFLIGAAVVLLLFALDLAGVPRPSWTRRPGSRAGTPHACAPDRPQANERTTDRPHAADQCAPGGADTPADEPGKPDGAAYKQGGAADEPGGAGAGGGTRRWRRPVAAGAATLLVPCGLTLSAELLAVTSRSPVGGAAVMAGFVLGTVPVFAIAGLAAGRVLTMLRGRLTALLTAALVLVAGWTLLSGLRLGGWLPDGGTAAADTARFVRTDPSGVQVVTLWALTNGYRPALLTARAGVPTVLEVRTKNTHGHTRVLTIPARNRDVALPETGTTRVDLGVPGRGRMRFVCASGHYPGAVTFR</sequence>
<dbReference type="InterPro" id="IPR008972">
    <property type="entry name" value="Cupredoxin"/>
</dbReference>
<feature type="domain" description="Urease accessory protein UreH-like transmembrane" evidence="3">
    <location>
        <begin position="176"/>
        <end position="258"/>
    </location>
</feature>
<dbReference type="InterPro" id="IPR036259">
    <property type="entry name" value="MFS_trans_sf"/>
</dbReference>
<feature type="transmembrane region" description="Helical" evidence="2">
    <location>
        <begin position="210"/>
        <end position="233"/>
    </location>
</feature>
<dbReference type="Proteomes" id="UP000431901">
    <property type="component" value="Unassembled WGS sequence"/>
</dbReference>
<organism evidence="4 5">
    <name type="scientific">Actinomadura rayongensis</name>
    <dbReference type="NCBI Taxonomy" id="1429076"/>
    <lineage>
        <taxon>Bacteria</taxon>
        <taxon>Bacillati</taxon>
        <taxon>Actinomycetota</taxon>
        <taxon>Actinomycetes</taxon>
        <taxon>Streptosporangiales</taxon>
        <taxon>Thermomonosporaceae</taxon>
        <taxon>Actinomadura</taxon>
    </lineage>
</organism>
<name>A0A6I4WKD3_9ACTN</name>
<dbReference type="SUPFAM" id="SSF103473">
    <property type="entry name" value="MFS general substrate transporter"/>
    <property type="match status" value="1"/>
</dbReference>
<dbReference type="PANTHER" id="PTHR42208:SF1">
    <property type="entry name" value="HEAVY METAL TRANSPORTER"/>
    <property type="match status" value="1"/>
</dbReference>
<dbReference type="RefSeq" id="WP_161106339.1">
    <property type="nucleotide sequence ID" value="NZ_JBHLYI010000014.1"/>
</dbReference>
<feature type="compositionally biased region" description="Basic and acidic residues" evidence="1">
    <location>
        <begin position="122"/>
        <end position="133"/>
    </location>
</feature>
<evidence type="ECO:0000256" key="2">
    <source>
        <dbReference type="SAM" id="Phobius"/>
    </source>
</evidence>
<protein>
    <recommendedName>
        <fullName evidence="3">Urease accessory protein UreH-like transmembrane domain-containing protein</fullName>
    </recommendedName>
</protein>
<keyword evidence="2" id="KW-0812">Transmembrane</keyword>
<dbReference type="InterPro" id="IPR039447">
    <property type="entry name" value="UreH-like_TM_dom"/>
</dbReference>
<evidence type="ECO:0000259" key="3">
    <source>
        <dbReference type="Pfam" id="PF13386"/>
    </source>
</evidence>
<keyword evidence="5" id="KW-1185">Reference proteome</keyword>
<feature type="transmembrane region" description="Helical" evidence="2">
    <location>
        <begin position="245"/>
        <end position="262"/>
    </location>
</feature>
<keyword evidence="2" id="KW-1133">Transmembrane helix</keyword>
<feature type="transmembrane region" description="Helical" evidence="2">
    <location>
        <begin position="182"/>
        <end position="204"/>
    </location>
</feature>
<dbReference type="AlphaFoldDB" id="A0A6I4WKD3"/>
<comment type="caution">
    <text evidence="4">The sequence shown here is derived from an EMBL/GenBank/DDBJ whole genome shotgun (WGS) entry which is preliminary data.</text>
</comment>
<accession>A0A6I4WKD3</accession>
<keyword evidence="2" id="KW-0472">Membrane</keyword>
<dbReference type="Pfam" id="PF13386">
    <property type="entry name" value="DsbD_2"/>
    <property type="match status" value="1"/>
</dbReference>
<evidence type="ECO:0000256" key="1">
    <source>
        <dbReference type="SAM" id="MobiDB-lite"/>
    </source>
</evidence>
<feature type="region of interest" description="Disordered" evidence="1">
    <location>
        <begin position="100"/>
        <end position="176"/>
    </location>
</feature>
<dbReference type="EMBL" id="WUTW01000011">
    <property type="protein sequence ID" value="MXQ68146.1"/>
    <property type="molecule type" value="Genomic_DNA"/>
</dbReference>
<feature type="transmembrane region" description="Helical" evidence="2">
    <location>
        <begin position="75"/>
        <end position="95"/>
    </location>
</feature>